<proteinExistence type="predicted"/>
<protein>
    <submittedName>
        <fullName evidence="1">Uncharacterized protein</fullName>
    </submittedName>
</protein>
<dbReference type="EMBL" id="SACN01000002">
    <property type="protein sequence ID" value="RVT91186.1"/>
    <property type="molecule type" value="Genomic_DNA"/>
</dbReference>
<comment type="caution">
    <text evidence="1">The sequence shown here is derived from an EMBL/GenBank/DDBJ whole genome shotgun (WGS) entry which is preliminary data.</text>
</comment>
<dbReference type="OrthoDB" id="8237930at2"/>
<evidence type="ECO:0000313" key="2">
    <source>
        <dbReference type="Proteomes" id="UP000282971"/>
    </source>
</evidence>
<dbReference type="Proteomes" id="UP000282971">
    <property type="component" value="Unassembled WGS sequence"/>
</dbReference>
<gene>
    <name evidence="1" type="ORF">EOD43_16870</name>
</gene>
<organism evidence="1 2">
    <name type="scientific">Sphingomonas crocodyli</name>
    <dbReference type="NCBI Taxonomy" id="1979270"/>
    <lineage>
        <taxon>Bacteria</taxon>
        <taxon>Pseudomonadati</taxon>
        <taxon>Pseudomonadota</taxon>
        <taxon>Alphaproteobacteria</taxon>
        <taxon>Sphingomonadales</taxon>
        <taxon>Sphingomonadaceae</taxon>
        <taxon>Sphingomonas</taxon>
    </lineage>
</organism>
<sequence>MSRRNIQREAAPQIVADVRMYETSDGGRATPALPGWGCPLIVSKSQPISGWDALPLLRDDPLRPGESRRLGFVFLSRDEAIAAITRAGRFYLWEGRVIGEATVVPNGS</sequence>
<accession>A0A437M0T1</accession>
<evidence type="ECO:0000313" key="1">
    <source>
        <dbReference type="EMBL" id="RVT91186.1"/>
    </source>
</evidence>
<reference evidence="1 2" key="1">
    <citation type="submission" date="2019-01" db="EMBL/GenBank/DDBJ databases">
        <authorList>
            <person name="Chen W.-M."/>
        </authorList>
    </citation>
    <scope>NUCLEOTIDE SEQUENCE [LARGE SCALE GENOMIC DNA]</scope>
    <source>
        <strain evidence="1 2">CCP-7</strain>
    </source>
</reference>
<name>A0A437M0T1_9SPHN</name>
<keyword evidence="2" id="KW-1185">Reference proteome</keyword>
<dbReference type="AlphaFoldDB" id="A0A437M0T1"/>